<dbReference type="Pfam" id="PF01607">
    <property type="entry name" value="CBM_14"/>
    <property type="match status" value="2"/>
</dbReference>
<dbReference type="GO" id="GO:0008061">
    <property type="term" value="F:chitin binding"/>
    <property type="evidence" value="ECO:0007669"/>
    <property type="project" value="InterPro"/>
</dbReference>
<dbReference type="AlphaFoldDB" id="A0A8W8LUK1"/>
<evidence type="ECO:0000259" key="1">
    <source>
        <dbReference type="PROSITE" id="PS50940"/>
    </source>
</evidence>
<reference evidence="2" key="1">
    <citation type="submission" date="2022-08" db="UniProtKB">
        <authorList>
            <consortium name="EnsemblMetazoa"/>
        </authorList>
    </citation>
    <scope>IDENTIFICATION</scope>
    <source>
        <strain evidence="2">05x7-T-G4-1.051#20</strain>
    </source>
</reference>
<sequence>MFGFPNNLDECPYLEQFSDVTHRCENFTKVTCGSRPQVTYYCSYWITLYKHRNLDSILHCTKQHLNCTSLSDGVYEHPTKRPGPLYVICLQGREIGEGTCLRDTIWHKQTYPLNGTCTQRYAIPISYHGIGLLPDCSKKADGHYEYSSRPCDAYYKCEGGIASAVKCPPNTSFNKDTGICMTDEYFNLLCSLLHCKHCEQLHPSCKEEGNGFFQHSLKGFSPWYILCKDNRTIEEGYCPTDNEWRAQQFPYNGQCVHLFAIPNEYNSVGLLPSCNGKPDGNYQYPERPCDAYYKCEDGMAFAVKCPGNTIFDSSNRTCKIGGLICN</sequence>
<feature type="domain" description="Chitin-binding type-2" evidence="1">
    <location>
        <begin position="133"/>
        <end position="192"/>
    </location>
</feature>
<feature type="domain" description="Chitin-binding type-2" evidence="1">
    <location>
        <begin position="271"/>
        <end position="326"/>
    </location>
</feature>
<dbReference type="Proteomes" id="UP000005408">
    <property type="component" value="Unassembled WGS sequence"/>
</dbReference>
<dbReference type="InterPro" id="IPR002557">
    <property type="entry name" value="Chitin-bd_dom"/>
</dbReference>
<evidence type="ECO:0000313" key="2">
    <source>
        <dbReference type="EnsemblMetazoa" id="G29808.1:cds"/>
    </source>
</evidence>
<dbReference type="InterPro" id="IPR036508">
    <property type="entry name" value="Chitin-bd_dom_sf"/>
</dbReference>
<dbReference type="GO" id="GO:0005576">
    <property type="term" value="C:extracellular region"/>
    <property type="evidence" value="ECO:0007669"/>
    <property type="project" value="InterPro"/>
</dbReference>
<organism evidence="2 3">
    <name type="scientific">Magallana gigas</name>
    <name type="common">Pacific oyster</name>
    <name type="synonym">Crassostrea gigas</name>
    <dbReference type="NCBI Taxonomy" id="29159"/>
    <lineage>
        <taxon>Eukaryota</taxon>
        <taxon>Metazoa</taxon>
        <taxon>Spiralia</taxon>
        <taxon>Lophotrochozoa</taxon>
        <taxon>Mollusca</taxon>
        <taxon>Bivalvia</taxon>
        <taxon>Autobranchia</taxon>
        <taxon>Pteriomorphia</taxon>
        <taxon>Ostreida</taxon>
        <taxon>Ostreoidea</taxon>
        <taxon>Ostreidae</taxon>
        <taxon>Magallana</taxon>
    </lineage>
</organism>
<dbReference type="SUPFAM" id="SSF57625">
    <property type="entry name" value="Invertebrate chitin-binding proteins"/>
    <property type="match status" value="2"/>
</dbReference>
<dbReference type="PROSITE" id="PS50940">
    <property type="entry name" value="CHIT_BIND_II"/>
    <property type="match status" value="2"/>
</dbReference>
<evidence type="ECO:0000313" key="3">
    <source>
        <dbReference type="Proteomes" id="UP000005408"/>
    </source>
</evidence>
<name>A0A8W8LUK1_MAGGI</name>
<dbReference type="EnsemblMetazoa" id="G29808.1">
    <property type="protein sequence ID" value="G29808.1:cds"/>
    <property type="gene ID" value="G29808"/>
</dbReference>
<accession>A0A8W8LUK1</accession>
<protein>
    <recommendedName>
        <fullName evidence="1">Chitin-binding type-2 domain-containing protein</fullName>
    </recommendedName>
</protein>
<keyword evidence="3" id="KW-1185">Reference proteome</keyword>
<proteinExistence type="predicted"/>
<dbReference type="SMART" id="SM00494">
    <property type="entry name" value="ChtBD2"/>
    <property type="match status" value="3"/>
</dbReference>
<dbReference type="Gene3D" id="2.170.140.10">
    <property type="entry name" value="Chitin binding domain"/>
    <property type="match status" value="2"/>
</dbReference>